<keyword evidence="2" id="KW-1133">Transmembrane helix</keyword>
<dbReference type="InterPro" id="IPR055558">
    <property type="entry name" value="DUF7134"/>
</dbReference>
<reference evidence="5" key="1">
    <citation type="journal article" date="2019" name="Int. J. Syst. Evol. Microbiol.">
        <title>The Global Catalogue of Microorganisms (GCM) 10K type strain sequencing project: providing services to taxonomists for standard genome sequencing and annotation.</title>
        <authorList>
            <consortium name="The Broad Institute Genomics Platform"/>
            <consortium name="The Broad Institute Genome Sequencing Center for Infectious Disease"/>
            <person name="Wu L."/>
            <person name="Ma J."/>
        </authorList>
    </citation>
    <scope>NUCLEOTIDE SEQUENCE [LARGE SCALE GENOMIC DNA]</scope>
    <source>
        <strain evidence="5">NBRC 108728</strain>
    </source>
</reference>
<dbReference type="RefSeq" id="WP_286344108.1">
    <property type="nucleotide sequence ID" value="NZ_AP027732.1"/>
</dbReference>
<evidence type="ECO:0000259" key="3">
    <source>
        <dbReference type="Pfam" id="PF23539"/>
    </source>
</evidence>
<feature type="transmembrane region" description="Helical" evidence="2">
    <location>
        <begin position="12"/>
        <end position="30"/>
    </location>
</feature>
<evidence type="ECO:0000256" key="2">
    <source>
        <dbReference type="SAM" id="Phobius"/>
    </source>
</evidence>
<dbReference type="EMBL" id="AP027732">
    <property type="protein sequence ID" value="BDZ51326.1"/>
    <property type="molecule type" value="Genomic_DNA"/>
</dbReference>
<proteinExistence type="predicted"/>
<keyword evidence="2" id="KW-0472">Membrane</keyword>
<dbReference type="Proteomes" id="UP001321486">
    <property type="component" value="Chromosome"/>
</dbReference>
<organism evidence="4 5">
    <name type="scientific">Frondihabitans sucicola</name>
    <dbReference type="NCBI Taxonomy" id="1268041"/>
    <lineage>
        <taxon>Bacteria</taxon>
        <taxon>Bacillati</taxon>
        <taxon>Actinomycetota</taxon>
        <taxon>Actinomycetes</taxon>
        <taxon>Micrococcales</taxon>
        <taxon>Microbacteriaceae</taxon>
        <taxon>Frondihabitans</taxon>
    </lineage>
</organism>
<feature type="transmembrane region" description="Helical" evidence="2">
    <location>
        <begin position="103"/>
        <end position="121"/>
    </location>
</feature>
<feature type="compositionally biased region" description="Low complexity" evidence="1">
    <location>
        <begin position="239"/>
        <end position="249"/>
    </location>
</feature>
<protein>
    <recommendedName>
        <fullName evidence="3">DUF7134 domain-containing protein</fullName>
    </recommendedName>
</protein>
<accession>A0ABM8GS88</accession>
<keyword evidence="5" id="KW-1185">Reference proteome</keyword>
<dbReference type="Pfam" id="PF23539">
    <property type="entry name" value="DUF7134"/>
    <property type="match status" value="1"/>
</dbReference>
<sequence length="303" mass="32871">MKHDWARTFSSRVFRVDLITGLVLAVLGLVPGWLDLTQPHLSTVVLAVVATALRRSTPGIALGVTWVMAVSQIWLGERPSLIAVTYILVLYAVARVGNRWEGFAGGVSVVFGGIIASFYLYRTGARFTEFAYGSPAQTIVVLLAPPAVLGFAWLAGLTVRFFRSRGDESELRIVAETEAHRALDLAAEERARTTMARDVHDIVGHSSPSSSPRPTRWSSWTTPTASEKSTPPSPRPRGGRCARSATSSAARRRARPKASPRISRHWSSRSGRRASSSSTNRGANGGFSIPLVRWSCAGSSRRC</sequence>
<evidence type="ECO:0000256" key="1">
    <source>
        <dbReference type="SAM" id="MobiDB-lite"/>
    </source>
</evidence>
<keyword evidence="2" id="KW-0812">Transmembrane</keyword>
<feature type="transmembrane region" description="Helical" evidence="2">
    <location>
        <begin position="81"/>
        <end position="96"/>
    </location>
</feature>
<evidence type="ECO:0000313" key="4">
    <source>
        <dbReference type="EMBL" id="BDZ51326.1"/>
    </source>
</evidence>
<name>A0ABM8GS88_9MICO</name>
<feature type="transmembrane region" description="Helical" evidence="2">
    <location>
        <begin position="141"/>
        <end position="162"/>
    </location>
</feature>
<evidence type="ECO:0000313" key="5">
    <source>
        <dbReference type="Proteomes" id="UP001321486"/>
    </source>
</evidence>
<gene>
    <name evidence="4" type="ORF">GCM10025867_35670</name>
</gene>
<feature type="region of interest" description="Disordered" evidence="1">
    <location>
        <begin position="202"/>
        <end position="290"/>
    </location>
</feature>
<feature type="compositionally biased region" description="Low complexity" evidence="1">
    <location>
        <begin position="206"/>
        <end position="224"/>
    </location>
</feature>
<feature type="domain" description="DUF7134" evidence="3">
    <location>
        <begin position="9"/>
        <end position="160"/>
    </location>
</feature>
<feature type="compositionally biased region" description="Basic residues" evidence="1">
    <location>
        <begin position="250"/>
        <end position="272"/>
    </location>
</feature>